<keyword evidence="10" id="KW-1185">Reference proteome</keyword>
<dbReference type="Proteomes" id="UP001479290">
    <property type="component" value="Unassembled WGS sequence"/>
</dbReference>
<feature type="domain" description="PHD-type" evidence="8">
    <location>
        <begin position="11"/>
        <end position="129"/>
    </location>
</feature>
<dbReference type="GO" id="GO:0008270">
    <property type="term" value="F:zinc ion binding"/>
    <property type="evidence" value="ECO:0007669"/>
    <property type="project" value="UniProtKB-KW"/>
</dbReference>
<dbReference type="PANTHER" id="PTHR12420:SF4">
    <property type="entry name" value="PHD FINGER PROTEIN 11"/>
    <property type="match status" value="1"/>
</dbReference>
<feature type="region of interest" description="Disordered" evidence="7">
    <location>
        <begin position="323"/>
        <end position="359"/>
    </location>
</feature>
<evidence type="ECO:0000256" key="7">
    <source>
        <dbReference type="SAM" id="MobiDB-lite"/>
    </source>
</evidence>
<reference evidence="9 10" key="1">
    <citation type="submission" date="2024-05" db="EMBL/GenBank/DDBJ databases">
        <title>A high-quality chromosomal-level genome assembly of Topmouth culter (Culter alburnus).</title>
        <authorList>
            <person name="Zhao H."/>
        </authorList>
    </citation>
    <scope>NUCLEOTIDE SEQUENCE [LARGE SCALE GENOMIC DNA]</scope>
    <source>
        <strain evidence="9">CATC2023</strain>
        <tissue evidence="9">Muscle</tissue>
    </source>
</reference>
<dbReference type="GO" id="GO:0005634">
    <property type="term" value="C:nucleus"/>
    <property type="evidence" value="ECO:0007669"/>
    <property type="project" value="UniProtKB-SubCell"/>
</dbReference>
<feature type="region of interest" description="Disordered" evidence="7">
    <location>
        <begin position="260"/>
        <end position="289"/>
    </location>
</feature>
<keyword evidence="4" id="KW-0862">Zinc</keyword>
<sequence length="612" mass="66662">MGSDQYRSPHKINCVLCKKSDEDEITGPLSSKQNISAHQNCLLFASGIYCKNSPTYDDLFGFDVKDVMQELRRGKRLLCHHCNKNGATAGCENKRCRRSYHYPCAIEAKAETIEDHIEGSYKLLCELHDSKSKGTSSVNLQEASTSGLSCSNKKRKSANSHGRRRPDRSESNSSTGSSEVSLSRKKKRKSPDLLTSQQFSESDDDVELVFAPVESDVEECTPPKQHNHSTPDPERKGPREELNSSATVARCIGGLRSDQKACGSADNPGELHGRNTSDSPTCSPELETPRRKNKKFIVYSDDESPAGTDPVVAPVASDLEESVLPKQPNQSTPVPENTRPCEKLNLSTTGEDDDDTDIESEVSQSLLQSERYHTTVPFIVILDSGLSAESEYSLELGSPVSAAPEAVCTSPGSVAAPEHEETPSTSRTSLAPRAPPTDAVSPGTVDSKPDWHRDSEGLLGQPESPQHSRPMMVTSAVQTLSASDFNIKQQSEPSPPAGVSTSPDRAAASDAFDVNSTGDTQSSATIFWTRCNQAGWTKEIFSELVSQLSSLEERVQSQEASHQDYDVALKLLEASGQLPSIITQLEQDLEKQERDLQRKKTALRDARAVLGV</sequence>
<dbReference type="Pfam" id="PF13771">
    <property type="entry name" value="zf-HC5HC2H"/>
    <property type="match status" value="1"/>
</dbReference>
<feature type="coiled-coil region" evidence="6">
    <location>
        <begin position="541"/>
        <end position="609"/>
    </location>
</feature>
<evidence type="ECO:0000256" key="5">
    <source>
        <dbReference type="ARBA" id="ARBA00023242"/>
    </source>
</evidence>
<evidence type="ECO:0000259" key="8">
    <source>
        <dbReference type="PROSITE" id="PS51805"/>
    </source>
</evidence>
<keyword evidence="2" id="KW-0479">Metal-binding</keyword>
<organism evidence="9 10">
    <name type="scientific">Culter alburnus</name>
    <name type="common">Topmouth culter</name>
    <dbReference type="NCBI Taxonomy" id="194366"/>
    <lineage>
        <taxon>Eukaryota</taxon>
        <taxon>Metazoa</taxon>
        <taxon>Chordata</taxon>
        <taxon>Craniata</taxon>
        <taxon>Vertebrata</taxon>
        <taxon>Euteleostomi</taxon>
        <taxon>Actinopterygii</taxon>
        <taxon>Neopterygii</taxon>
        <taxon>Teleostei</taxon>
        <taxon>Ostariophysi</taxon>
        <taxon>Cypriniformes</taxon>
        <taxon>Xenocyprididae</taxon>
        <taxon>Xenocypridinae</taxon>
        <taxon>Culter</taxon>
    </lineage>
</organism>
<dbReference type="InterPro" id="IPR001965">
    <property type="entry name" value="Znf_PHD"/>
</dbReference>
<evidence type="ECO:0000256" key="6">
    <source>
        <dbReference type="SAM" id="Coils"/>
    </source>
</evidence>
<comment type="subcellular location">
    <subcellularLocation>
        <location evidence="1">Nucleus</location>
    </subcellularLocation>
</comment>
<keyword evidence="5" id="KW-0539">Nucleus</keyword>
<feature type="compositionally biased region" description="Polar residues" evidence="7">
    <location>
        <begin position="133"/>
        <end position="151"/>
    </location>
</feature>
<dbReference type="InterPro" id="IPR034732">
    <property type="entry name" value="EPHD"/>
</dbReference>
<feature type="region of interest" description="Disordered" evidence="7">
    <location>
        <begin position="403"/>
        <end position="472"/>
    </location>
</feature>
<accession>A0AAW2A8H9</accession>
<feature type="region of interest" description="Disordered" evidence="7">
    <location>
        <begin position="133"/>
        <end position="244"/>
    </location>
</feature>
<dbReference type="Gene3D" id="3.30.40.10">
    <property type="entry name" value="Zinc/RING finger domain, C3HC4 (zinc finger)"/>
    <property type="match status" value="1"/>
</dbReference>
<feature type="compositionally biased region" description="Acidic residues" evidence="7">
    <location>
        <begin position="350"/>
        <end position="359"/>
    </location>
</feature>
<dbReference type="EMBL" id="JAWDJR010000009">
    <property type="protein sequence ID" value="KAK9969363.1"/>
    <property type="molecule type" value="Genomic_DNA"/>
</dbReference>
<dbReference type="InterPro" id="IPR051188">
    <property type="entry name" value="PHD-type_Zinc_Finger"/>
</dbReference>
<dbReference type="CDD" id="cd15673">
    <property type="entry name" value="ePHD_PHF6_like"/>
    <property type="match status" value="1"/>
</dbReference>
<keyword evidence="3" id="KW-0863">Zinc-finger</keyword>
<evidence type="ECO:0000313" key="9">
    <source>
        <dbReference type="EMBL" id="KAK9969363.1"/>
    </source>
</evidence>
<gene>
    <name evidence="9" type="ORF">ABG768_027541</name>
</gene>
<evidence type="ECO:0000313" key="10">
    <source>
        <dbReference type="Proteomes" id="UP001479290"/>
    </source>
</evidence>
<feature type="compositionally biased region" description="Basic and acidic residues" evidence="7">
    <location>
        <begin position="447"/>
        <end position="456"/>
    </location>
</feature>
<proteinExistence type="predicted"/>
<evidence type="ECO:0000256" key="4">
    <source>
        <dbReference type="ARBA" id="ARBA00022833"/>
    </source>
</evidence>
<dbReference type="SMART" id="SM00249">
    <property type="entry name" value="PHD"/>
    <property type="match status" value="1"/>
</dbReference>
<feature type="compositionally biased region" description="Basic residues" evidence="7">
    <location>
        <begin position="152"/>
        <end position="166"/>
    </location>
</feature>
<feature type="compositionally biased region" description="Low complexity" evidence="7">
    <location>
        <begin position="171"/>
        <end position="181"/>
    </location>
</feature>
<protein>
    <recommendedName>
        <fullName evidence="8">PHD-type domain-containing protein</fullName>
    </recommendedName>
</protein>
<dbReference type="InterPro" id="IPR013083">
    <property type="entry name" value="Znf_RING/FYVE/PHD"/>
</dbReference>
<evidence type="ECO:0000256" key="2">
    <source>
        <dbReference type="ARBA" id="ARBA00022723"/>
    </source>
</evidence>
<evidence type="ECO:0000256" key="3">
    <source>
        <dbReference type="ARBA" id="ARBA00022771"/>
    </source>
</evidence>
<comment type="caution">
    <text evidence="9">The sequence shown here is derived from an EMBL/GenBank/DDBJ whole genome shotgun (WGS) entry which is preliminary data.</text>
</comment>
<dbReference type="PROSITE" id="PS51805">
    <property type="entry name" value="EPHD"/>
    <property type="match status" value="1"/>
</dbReference>
<feature type="compositionally biased region" description="Basic and acidic residues" evidence="7">
    <location>
        <begin position="229"/>
        <end position="242"/>
    </location>
</feature>
<evidence type="ECO:0000256" key="1">
    <source>
        <dbReference type="ARBA" id="ARBA00004123"/>
    </source>
</evidence>
<name>A0AAW2A8H9_CULAL</name>
<dbReference type="PANTHER" id="PTHR12420">
    <property type="entry name" value="PHD FINGER PROTEIN"/>
    <property type="match status" value="1"/>
</dbReference>
<dbReference type="AlphaFoldDB" id="A0AAW2A8H9"/>
<keyword evidence="6" id="KW-0175">Coiled coil</keyword>